<reference evidence="1 2" key="2">
    <citation type="submission" date="2018-11" db="EMBL/GenBank/DDBJ databases">
        <authorList>
            <consortium name="Pathogen Informatics"/>
        </authorList>
    </citation>
    <scope>NUCLEOTIDE SEQUENCE [LARGE SCALE GENOMIC DNA]</scope>
</reference>
<accession>A0A0N4YDY8</accession>
<proteinExistence type="predicted"/>
<evidence type="ECO:0000313" key="1">
    <source>
        <dbReference type="EMBL" id="VDL78467.1"/>
    </source>
</evidence>
<reference evidence="3" key="1">
    <citation type="submission" date="2017-02" db="UniProtKB">
        <authorList>
            <consortium name="WormBaseParasite"/>
        </authorList>
    </citation>
    <scope>IDENTIFICATION</scope>
</reference>
<name>A0A0N4YDY8_NIPBR</name>
<keyword evidence="2" id="KW-1185">Reference proteome</keyword>
<dbReference type="WBParaSite" id="NBR_0001487201-mRNA-1">
    <property type="protein sequence ID" value="NBR_0001487201-mRNA-1"/>
    <property type="gene ID" value="NBR_0001487201"/>
</dbReference>
<dbReference type="AlphaFoldDB" id="A0A0N4YDY8"/>
<dbReference type="Gene3D" id="3.40.50.300">
    <property type="entry name" value="P-loop containing nucleotide triphosphate hydrolases"/>
    <property type="match status" value="1"/>
</dbReference>
<protein>
    <submittedName>
        <fullName evidence="3">TH1 domain-containing protein</fullName>
    </submittedName>
</protein>
<evidence type="ECO:0000313" key="3">
    <source>
        <dbReference type="WBParaSite" id="NBR_0001487201-mRNA-1"/>
    </source>
</evidence>
<sequence>MTIFDSSPHALVAISRHSAELTYYHPGREDAVTRLIMSIDREIHTTNLQAAASLAKKKTFVFKASKPPEEPLKIAFRPLKYVVVYDPIIRDKEIRTPDIVEFAQKVLPVQATLTQHDNVCVFAGQYLFARSSNPTYKGYTRIDGRRDSAANIL</sequence>
<dbReference type="OMA" id="QPIERHE"/>
<dbReference type="Proteomes" id="UP000271162">
    <property type="component" value="Unassembled WGS sequence"/>
</dbReference>
<gene>
    <name evidence="1" type="ORF">NBR_LOCUS14873</name>
</gene>
<dbReference type="EMBL" id="UYSL01021519">
    <property type="protein sequence ID" value="VDL78467.1"/>
    <property type="molecule type" value="Genomic_DNA"/>
</dbReference>
<evidence type="ECO:0000313" key="2">
    <source>
        <dbReference type="Proteomes" id="UP000271162"/>
    </source>
</evidence>
<organism evidence="3">
    <name type="scientific">Nippostrongylus brasiliensis</name>
    <name type="common">Rat hookworm</name>
    <dbReference type="NCBI Taxonomy" id="27835"/>
    <lineage>
        <taxon>Eukaryota</taxon>
        <taxon>Metazoa</taxon>
        <taxon>Ecdysozoa</taxon>
        <taxon>Nematoda</taxon>
        <taxon>Chromadorea</taxon>
        <taxon>Rhabditida</taxon>
        <taxon>Rhabditina</taxon>
        <taxon>Rhabditomorpha</taxon>
        <taxon>Strongyloidea</taxon>
        <taxon>Heligmosomidae</taxon>
        <taxon>Nippostrongylus</taxon>
    </lineage>
</organism>
<dbReference type="InterPro" id="IPR027417">
    <property type="entry name" value="P-loop_NTPase"/>
</dbReference>